<dbReference type="InterPro" id="IPR011701">
    <property type="entry name" value="MFS"/>
</dbReference>
<evidence type="ECO:0000259" key="8">
    <source>
        <dbReference type="PROSITE" id="PS50850"/>
    </source>
</evidence>
<dbReference type="AlphaFoldDB" id="A0A813K280"/>
<feature type="transmembrane region" description="Helical" evidence="7">
    <location>
        <begin position="59"/>
        <end position="78"/>
    </location>
</feature>
<keyword evidence="4 7" id="KW-1133">Transmembrane helix</keyword>
<accession>A0A813K280</accession>
<dbReference type="GO" id="GO:0022857">
    <property type="term" value="F:transmembrane transporter activity"/>
    <property type="evidence" value="ECO:0007669"/>
    <property type="project" value="InterPro"/>
</dbReference>
<evidence type="ECO:0000256" key="3">
    <source>
        <dbReference type="ARBA" id="ARBA00022692"/>
    </source>
</evidence>
<dbReference type="Pfam" id="PF07690">
    <property type="entry name" value="MFS_1"/>
    <property type="match status" value="1"/>
</dbReference>
<dbReference type="GO" id="GO:0005886">
    <property type="term" value="C:plasma membrane"/>
    <property type="evidence" value="ECO:0007669"/>
    <property type="project" value="TreeGrafter"/>
</dbReference>
<dbReference type="Proteomes" id="UP000654075">
    <property type="component" value="Unassembled WGS sequence"/>
</dbReference>
<feature type="transmembrane region" description="Helical" evidence="7">
    <location>
        <begin position="90"/>
        <end position="112"/>
    </location>
</feature>
<evidence type="ECO:0000256" key="5">
    <source>
        <dbReference type="ARBA" id="ARBA00023136"/>
    </source>
</evidence>
<keyword evidence="12" id="KW-1185">Reference proteome</keyword>
<dbReference type="PROSITE" id="PS50850">
    <property type="entry name" value="MFS"/>
    <property type="match status" value="1"/>
</dbReference>
<name>A0A813K280_POLGL</name>
<reference evidence="10" key="1">
    <citation type="submission" date="2021-02" db="EMBL/GenBank/DDBJ databases">
        <authorList>
            <person name="Dougan E. K."/>
            <person name="Rhodes N."/>
            <person name="Thang M."/>
            <person name="Chan C."/>
        </authorList>
    </citation>
    <scope>NUCLEOTIDE SEQUENCE</scope>
</reference>
<keyword evidence="3 7" id="KW-0812">Transmembrane</keyword>
<dbReference type="PROSITE" id="PS00216">
    <property type="entry name" value="SUGAR_TRANSPORT_1"/>
    <property type="match status" value="1"/>
</dbReference>
<dbReference type="Gene3D" id="1.20.1250.20">
    <property type="entry name" value="MFS general substrate transporter like domains"/>
    <property type="match status" value="1"/>
</dbReference>
<feature type="domain" description="Major facilitator superfamily (MFS) profile" evidence="8">
    <location>
        <begin position="25"/>
        <end position="161"/>
    </location>
</feature>
<dbReference type="InterPro" id="IPR005829">
    <property type="entry name" value="Sugar_transporter_CS"/>
</dbReference>
<feature type="transmembrane region" description="Helical" evidence="7">
    <location>
        <begin position="141"/>
        <end position="160"/>
    </location>
</feature>
<protein>
    <recommendedName>
        <fullName evidence="6">MFS-type drug efflux transporter P55</fullName>
    </recommendedName>
</protein>
<dbReference type="OrthoDB" id="10021397at2759"/>
<dbReference type="PANTHER" id="PTHR23501">
    <property type="entry name" value="MAJOR FACILITATOR SUPERFAMILY"/>
    <property type="match status" value="1"/>
</dbReference>
<organism evidence="10 11">
    <name type="scientific">Polarella glacialis</name>
    <name type="common">Dinoflagellate</name>
    <dbReference type="NCBI Taxonomy" id="89957"/>
    <lineage>
        <taxon>Eukaryota</taxon>
        <taxon>Sar</taxon>
        <taxon>Alveolata</taxon>
        <taxon>Dinophyceae</taxon>
        <taxon>Suessiales</taxon>
        <taxon>Suessiaceae</taxon>
        <taxon>Polarella</taxon>
    </lineage>
</organism>
<proteinExistence type="predicted"/>
<dbReference type="PANTHER" id="PTHR23501:SF191">
    <property type="entry name" value="VACUOLAR BASIC AMINO ACID TRANSPORTER 4"/>
    <property type="match status" value="1"/>
</dbReference>
<dbReference type="InterPro" id="IPR036259">
    <property type="entry name" value="MFS_trans_sf"/>
</dbReference>
<evidence type="ECO:0000256" key="2">
    <source>
        <dbReference type="ARBA" id="ARBA00022448"/>
    </source>
</evidence>
<keyword evidence="5 7" id="KW-0472">Membrane</keyword>
<dbReference type="SUPFAM" id="SSF103473">
    <property type="entry name" value="MFS general substrate transporter"/>
    <property type="match status" value="1"/>
</dbReference>
<dbReference type="EMBL" id="CAJNNV010022188">
    <property type="protein sequence ID" value="CAE8607904.1"/>
    <property type="molecule type" value="Genomic_DNA"/>
</dbReference>
<evidence type="ECO:0000313" key="12">
    <source>
        <dbReference type="Proteomes" id="UP000654075"/>
    </source>
</evidence>
<feature type="transmembrane region" description="Helical" evidence="7">
    <location>
        <begin position="24"/>
        <end position="47"/>
    </location>
</feature>
<comment type="subcellular location">
    <subcellularLocation>
        <location evidence="1">Endomembrane system</location>
        <topology evidence="1">Multi-pass membrane protein</topology>
    </subcellularLocation>
</comment>
<sequence length="161" mass="17385">MDHTLDLHGSKPPYEVLTKRERKFIFISIVASRLLAVLDTTTIAVSLPKLLEDLGNEQYLSWVLASYLLTSAAILPLTGRLSDIFGRRPVYLWSLLIFLVTPIWFLIVARLVQGIGGGGLNAMTMIIAGDITPPEERGSSMAMLGATAALAAVVGPFSLAC</sequence>
<keyword evidence="2" id="KW-0813">Transport</keyword>
<evidence type="ECO:0000256" key="1">
    <source>
        <dbReference type="ARBA" id="ARBA00004127"/>
    </source>
</evidence>
<gene>
    <name evidence="9" type="ORF">PGLA1383_LOCUS25808</name>
    <name evidence="10" type="ORF">PGLA2088_LOCUS27670</name>
</gene>
<comment type="caution">
    <text evidence="10">The sequence shown here is derived from an EMBL/GenBank/DDBJ whole genome shotgun (WGS) entry which is preliminary data.</text>
</comment>
<dbReference type="Proteomes" id="UP000626109">
    <property type="component" value="Unassembled WGS sequence"/>
</dbReference>
<evidence type="ECO:0000313" key="11">
    <source>
        <dbReference type="Proteomes" id="UP000626109"/>
    </source>
</evidence>
<evidence type="ECO:0000313" key="9">
    <source>
        <dbReference type="EMBL" id="CAE8607904.1"/>
    </source>
</evidence>
<dbReference type="InterPro" id="IPR020846">
    <property type="entry name" value="MFS_dom"/>
</dbReference>
<dbReference type="EMBL" id="CAJNNW010027549">
    <property type="protein sequence ID" value="CAE8691943.1"/>
    <property type="molecule type" value="Genomic_DNA"/>
</dbReference>
<evidence type="ECO:0000256" key="4">
    <source>
        <dbReference type="ARBA" id="ARBA00022989"/>
    </source>
</evidence>
<dbReference type="GO" id="GO:0012505">
    <property type="term" value="C:endomembrane system"/>
    <property type="evidence" value="ECO:0007669"/>
    <property type="project" value="UniProtKB-SubCell"/>
</dbReference>
<evidence type="ECO:0000313" key="10">
    <source>
        <dbReference type="EMBL" id="CAE8691943.1"/>
    </source>
</evidence>
<evidence type="ECO:0000256" key="6">
    <source>
        <dbReference type="ARBA" id="ARBA00044273"/>
    </source>
</evidence>
<evidence type="ECO:0000256" key="7">
    <source>
        <dbReference type="SAM" id="Phobius"/>
    </source>
</evidence>